<reference evidence="1 2" key="1">
    <citation type="submission" date="2011-04" db="EMBL/GenBank/DDBJ databases">
        <authorList>
            <person name="Muzny D."/>
            <person name="Qin X."/>
            <person name="Deng J."/>
            <person name="Jiang H."/>
            <person name="Liu Y."/>
            <person name="Qu J."/>
            <person name="Song X.-Z."/>
            <person name="Zhang L."/>
            <person name="Thornton R."/>
            <person name="Coyle M."/>
            <person name="Francisco L."/>
            <person name="Jackson L."/>
            <person name="Javaid M."/>
            <person name="Korchina V."/>
            <person name="Kovar C."/>
            <person name="Mata R."/>
            <person name="Mathew T."/>
            <person name="Ngo R."/>
            <person name="Nguyen L."/>
            <person name="Nguyen N."/>
            <person name="Okwuonu G."/>
            <person name="Ongeri F."/>
            <person name="Pham C."/>
            <person name="Simmons D."/>
            <person name="Wilczek-Boney K."/>
            <person name="Hale W."/>
            <person name="Jakkamsetti A."/>
            <person name="Pham P."/>
            <person name="Ruth R."/>
            <person name="San Lucas F."/>
            <person name="Warren J."/>
            <person name="Zhang J."/>
            <person name="Zhao Z."/>
            <person name="Zhou C."/>
            <person name="Zhu D."/>
            <person name="Lee S."/>
            <person name="Bess C."/>
            <person name="Blankenburg K."/>
            <person name="Forbes L."/>
            <person name="Fu Q."/>
            <person name="Gubbala S."/>
            <person name="Hirani K."/>
            <person name="Jayaseelan J.C."/>
            <person name="Lara F."/>
            <person name="Munidasa M."/>
            <person name="Palculict T."/>
            <person name="Patil S."/>
            <person name="Pu L.-L."/>
            <person name="Saada N."/>
            <person name="Tang L."/>
            <person name="Weissenberger G."/>
            <person name="Zhu Y."/>
            <person name="Hemphill L."/>
            <person name="Shang Y."/>
            <person name="Youmans B."/>
            <person name="Ayvaz T."/>
            <person name="Ross M."/>
            <person name="Santibanez J."/>
            <person name="Aqrawi P."/>
            <person name="Gross S."/>
            <person name="Joshi V."/>
            <person name="Fowler G."/>
            <person name="Nazareth L."/>
            <person name="Reid J."/>
            <person name="Worley K."/>
            <person name="Petrosino J."/>
            <person name="Highlander S."/>
            <person name="Gibbs R."/>
        </authorList>
    </citation>
    <scope>NUCLEOTIDE SEQUENCE [LARGE SCALE GENOMIC DNA]</scope>
    <source>
        <strain evidence="1 2">2681</strain>
    </source>
</reference>
<name>F9DX27_9BACL</name>
<organism evidence="1 2">
    <name type="scientific">Sporosarcina newyorkensis 2681</name>
    <dbReference type="NCBI Taxonomy" id="1027292"/>
    <lineage>
        <taxon>Bacteria</taxon>
        <taxon>Bacillati</taxon>
        <taxon>Bacillota</taxon>
        <taxon>Bacilli</taxon>
        <taxon>Bacillales</taxon>
        <taxon>Caryophanaceae</taxon>
        <taxon>Sporosarcina</taxon>
    </lineage>
</organism>
<proteinExistence type="predicted"/>
<evidence type="ECO:0000313" key="2">
    <source>
        <dbReference type="Proteomes" id="UP000005316"/>
    </source>
</evidence>
<accession>F9DX27</accession>
<dbReference type="HOGENOM" id="CLU_163434_0_0_9"/>
<dbReference type="Proteomes" id="UP000005316">
    <property type="component" value="Unassembled WGS sequence"/>
</dbReference>
<dbReference type="AlphaFoldDB" id="F9DX27"/>
<sequence>MVNDPIPSGVDEEPLFSDEDLLLMFLEHVSIFGMAAEIWTIKAGLIQGDIQSYSAGNEKYDLTSMKDRYTHALAMAKMYKEKADELIEDEETSGGMMLKFRIPDVM</sequence>
<protein>
    <submittedName>
        <fullName evidence="1">Uncharacterized protein</fullName>
    </submittedName>
</protein>
<comment type="caution">
    <text evidence="1">The sequence shown here is derived from an EMBL/GenBank/DDBJ whole genome shotgun (WGS) entry which is preliminary data.</text>
</comment>
<evidence type="ECO:0000313" key="1">
    <source>
        <dbReference type="EMBL" id="EGQ21075.1"/>
    </source>
</evidence>
<gene>
    <name evidence="1" type="ORF">HMPREF9372_3358</name>
</gene>
<dbReference type="RefSeq" id="WP_009498049.1">
    <property type="nucleotide sequence ID" value="NZ_GL982998.1"/>
</dbReference>
<dbReference type="EMBL" id="AFPZ01000105">
    <property type="protein sequence ID" value="EGQ21075.1"/>
    <property type="molecule type" value="Genomic_DNA"/>
</dbReference>